<comment type="caution">
    <text evidence="2">The sequence shown here is derived from an EMBL/GenBank/DDBJ whole genome shotgun (WGS) entry which is preliminary data.</text>
</comment>
<reference evidence="3" key="1">
    <citation type="submission" date="2016-04" db="EMBL/GenBank/DDBJ databases">
        <authorList>
            <person name="Quiroz-Castaneda R.E."/>
            <person name="Martinez-Ocampo F."/>
        </authorList>
    </citation>
    <scope>NUCLEOTIDE SEQUENCE [LARGE SCALE GENOMIC DNA]</scope>
    <source>
        <strain evidence="3">INIFAP01</strain>
    </source>
</reference>
<evidence type="ECO:0000313" key="3">
    <source>
        <dbReference type="Proteomes" id="UP000077623"/>
    </source>
</evidence>
<dbReference type="EMBL" id="LWUJ01000012">
    <property type="protein sequence ID" value="OAL10148.1"/>
    <property type="molecule type" value="Genomic_DNA"/>
</dbReference>
<dbReference type="RefSeq" id="WP_187150533.1">
    <property type="nucleotide sequence ID" value="NZ_LWUJ01000012.1"/>
</dbReference>
<evidence type="ECO:0000313" key="2">
    <source>
        <dbReference type="EMBL" id="OAL10148.1"/>
    </source>
</evidence>
<organism evidence="2 3">
    <name type="scientific">Candidatus Mycoplasma haematobovis</name>
    <dbReference type="NCBI Taxonomy" id="432608"/>
    <lineage>
        <taxon>Bacteria</taxon>
        <taxon>Bacillati</taxon>
        <taxon>Mycoplasmatota</taxon>
        <taxon>Mollicutes</taxon>
        <taxon>Mycoplasmataceae</taxon>
        <taxon>Mycoplasma</taxon>
    </lineage>
</organism>
<dbReference type="Proteomes" id="UP000077623">
    <property type="component" value="Unassembled WGS sequence"/>
</dbReference>
<dbReference type="AlphaFoldDB" id="A0A1A9QD46"/>
<dbReference type="STRING" id="432608.A6V39_04515"/>
<sequence length="217" mass="23703">MTTFGKVVIGASTLGTLGGGAVLANSLLNKKVDEPTPTPQPTTSERLAKEGFDGVPTDGWQTILDAYQLVKDTKTTFKRTPEEVETLDGLKAKCLNALGDRGADEGNYKKARQWCVKTVTTKTVLNNLGYEILDSSDSKTDQDTVWKEIAKSLKLNPNSFPAIGEKVKVANNDDDVKELKAGCEALKLNEAKTTDKDFNDKLEWGKSWCSTPKTKEN</sequence>
<evidence type="ECO:0000256" key="1">
    <source>
        <dbReference type="SAM" id="MobiDB-lite"/>
    </source>
</evidence>
<protein>
    <submittedName>
        <fullName evidence="2">Uncharacterized protein</fullName>
    </submittedName>
</protein>
<proteinExistence type="predicted"/>
<feature type="region of interest" description="Disordered" evidence="1">
    <location>
        <begin position="32"/>
        <end position="51"/>
    </location>
</feature>
<keyword evidence="3" id="KW-1185">Reference proteome</keyword>
<gene>
    <name evidence="2" type="ORF">A6V39_04515</name>
</gene>
<accession>A0A1A9QD46</accession>
<name>A0A1A9QD46_9MOLU</name>